<dbReference type="EMBL" id="CZBF01000002">
    <property type="protein sequence ID" value="CUP70247.1"/>
    <property type="molecule type" value="Genomic_DNA"/>
</dbReference>
<organism evidence="1 2">
    <name type="scientific">Bacteroides uniformis</name>
    <dbReference type="NCBI Taxonomy" id="820"/>
    <lineage>
        <taxon>Bacteria</taxon>
        <taxon>Pseudomonadati</taxon>
        <taxon>Bacteroidota</taxon>
        <taxon>Bacteroidia</taxon>
        <taxon>Bacteroidales</taxon>
        <taxon>Bacteroidaceae</taxon>
        <taxon>Bacteroides</taxon>
    </lineage>
</organism>
<dbReference type="RefSeq" id="WP_242496941.1">
    <property type="nucleotide sequence ID" value="NZ_CZBF01000002.1"/>
</dbReference>
<evidence type="ECO:0000313" key="1">
    <source>
        <dbReference type="EMBL" id="CUP70247.1"/>
    </source>
</evidence>
<protein>
    <submittedName>
        <fullName evidence="1">Uncharacterized protein</fullName>
    </submittedName>
</protein>
<sequence>MKLKVGLIDYSTCCFEVLMQKTTSIIFILLCFLSSCSFESKTEFPAFDKEIRVDGEQSDTELLINMGWIDCVDTFLVMTHVAQNDFCHVYSIPSGMKKIHTWGSLGNGPGEFLQPIITYAHENTFGLNDVNIQMLAVMSLKGNGNAIEIEELSRKKTPYKRVQGELNPADYNFVRLDEQHFVSLLCGKDGSFFSLLDANLQPLQRFGESPVGNKISVQSSRMNLKGYLSAHDGHMVFAPSKLPYLAKYHLENGTMVKDWNFYFDRSFYECKDYNLLFSKARSFGQVLDLAMDDQYIYILYLDQLLSEYDYNDPQKSMANKVLVFNYSGVPIAKLILDKRIYQMALCTKLHKIIGLGNLPEPAFVSFDVVF</sequence>
<dbReference type="AlphaFoldDB" id="A0A174QF83"/>
<proteinExistence type="predicted"/>
<dbReference type="Proteomes" id="UP000095788">
    <property type="component" value="Unassembled WGS sequence"/>
</dbReference>
<gene>
    <name evidence="1" type="ORF">ERS852554_01545</name>
</gene>
<name>A0A174QF83_BACUN</name>
<evidence type="ECO:0000313" key="2">
    <source>
        <dbReference type="Proteomes" id="UP000095788"/>
    </source>
</evidence>
<accession>A0A174QF83</accession>
<dbReference type="Pfam" id="PF15869">
    <property type="entry name" value="TolB_like"/>
    <property type="match status" value="1"/>
</dbReference>
<reference evidence="1 2" key="1">
    <citation type="submission" date="2015-09" db="EMBL/GenBank/DDBJ databases">
        <authorList>
            <consortium name="Pathogen Informatics"/>
        </authorList>
    </citation>
    <scope>NUCLEOTIDE SEQUENCE [LARGE SCALE GENOMIC DNA]</scope>
    <source>
        <strain evidence="1 2">2789STDY5834942</strain>
    </source>
</reference>